<accession>A0A1V6PQJ7</accession>
<protein>
    <recommendedName>
        <fullName evidence="4">RlpA-like protein double-psi beta-barrel domain-containing protein</fullName>
    </recommendedName>
</protein>
<dbReference type="InterPro" id="IPR051477">
    <property type="entry name" value="Expansin_CellWall"/>
</dbReference>
<dbReference type="EMBL" id="MDYN01000069">
    <property type="protein sequence ID" value="OQD78972.1"/>
    <property type="molecule type" value="Genomic_DNA"/>
</dbReference>
<keyword evidence="1" id="KW-0732">Signal</keyword>
<dbReference type="Gene3D" id="2.40.40.10">
    <property type="entry name" value="RlpA-like domain"/>
    <property type="match status" value="1"/>
</dbReference>
<dbReference type="STRING" id="416450.A0A1V6PQJ7"/>
<dbReference type="OrthoDB" id="623670at2759"/>
<dbReference type="Proteomes" id="UP000191672">
    <property type="component" value="Unassembled WGS sequence"/>
</dbReference>
<evidence type="ECO:0008006" key="4">
    <source>
        <dbReference type="Google" id="ProtNLM"/>
    </source>
</evidence>
<sequence>MSDTRAVVAGSSFDTSAPVNSFMTESASVSTSQGAASLSSAFEMKTASPENTIHSSCEAGNPCIGSMTFYDTADTPSHPSSCGTVNNGGSSDVLALSQHVMTDEHCGKQVTVEYHGIFAQGIVVDKCMGCDKNSIDVSRHLFNQLADADQGNIHGVKWYID</sequence>
<dbReference type="SUPFAM" id="SSF50685">
    <property type="entry name" value="Barwin-like endoglucanases"/>
    <property type="match status" value="1"/>
</dbReference>
<comment type="caution">
    <text evidence="2">The sequence shown here is derived from an EMBL/GenBank/DDBJ whole genome shotgun (WGS) entry which is preliminary data.</text>
</comment>
<name>A0A1V6PQJ7_9EURO</name>
<reference evidence="3" key="1">
    <citation type="journal article" date="2017" name="Nat. Microbiol.">
        <title>Global analysis of biosynthetic gene clusters reveals vast potential of secondary metabolite production in Penicillium species.</title>
        <authorList>
            <person name="Nielsen J.C."/>
            <person name="Grijseels S."/>
            <person name="Prigent S."/>
            <person name="Ji B."/>
            <person name="Dainat J."/>
            <person name="Nielsen K.F."/>
            <person name="Frisvad J.C."/>
            <person name="Workman M."/>
            <person name="Nielsen J."/>
        </authorList>
    </citation>
    <scope>NUCLEOTIDE SEQUENCE [LARGE SCALE GENOMIC DNA]</scope>
    <source>
        <strain evidence="3">IBT 31811</strain>
    </source>
</reference>
<gene>
    <name evidence="2" type="ORF">PENANT_c069G03189</name>
</gene>
<dbReference type="CDD" id="cd22191">
    <property type="entry name" value="DPBB_RlpA_EXP_N-like"/>
    <property type="match status" value="1"/>
</dbReference>
<proteinExistence type="predicted"/>
<evidence type="ECO:0000256" key="1">
    <source>
        <dbReference type="ARBA" id="ARBA00022729"/>
    </source>
</evidence>
<evidence type="ECO:0000313" key="2">
    <source>
        <dbReference type="EMBL" id="OQD78972.1"/>
    </source>
</evidence>
<dbReference type="PANTHER" id="PTHR31836">
    <property type="match status" value="1"/>
</dbReference>
<dbReference type="InterPro" id="IPR036908">
    <property type="entry name" value="RlpA-like_sf"/>
</dbReference>
<evidence type="ECO:0000313" key="3">
    <source>
        <dbReference type="Proteomes" id="UP000191672"/>
    </source>
</evidence>
<organism evidence="2 3">
    <name type="scientific">Penicillium antarcticum</name>
    <dbReference type="NCBI Taxonomy" id="416450"/>
    <lineage>
        <taxon>Eukaryota</taxon>
        <taxon>Fungi</taxon>
        <taxon>Dikarya</taxon>
        <taxon>Ascomycota</taxon>
        <taxon>Pezizomycotina</taxon>
        <taxon>Eurotiomycetes</taxon>
        <taxon>Eurotiomycetidae</taxon>
        <taxon>Eurotiales</taxon>
        <taxon>Aspergillaceae</taxon>
        <taxon>Penicillium</taxon>
    </lineage>
</organism>
<keyword evidence="3" id="KW-1185">Reference proteome</keyword>
<dbReference type="AlphaFoldDB" id="A0A1V6PQJ7"/>
<dbReference type="PANTHER" id="PTHR31836:SF28">
    <property type="entry name" value="SRCR DOMAIN-CONTAINING PROTEIN-RELATED"/>
    <property type="match status" value="1"/>
</dbReference>